<evidence type="ECO:0000256" key="2">
    <source>
        <dbReference type="ARBA" id="ARBA00022692"/>
    </source>
</evidence>
<feature type="compositionally biased region" description="Low complexity" evidence="9">
    <location>
        <begin position="1280"/>
        <end position="1290"/>
    </location>
</feature>
<dbReference type="Pfam" id="PF23106">
    <property type="entry name" value="EGF_Teneurin"/>
    <property type="match status" value="1"/>
</dbReference>
<evidence type="ECO:0000256" key="10">
    <source>
        <dbReference type="SAM" id="Phobius"/>
    </source>
</evidence>
<evidence type="ECO:0000259" key="12">
    <source>
        <dbReference type="PROSITE" id="PS50214"/>
    </source>
</evidence>
<feature type="compositionally biased region" description="Acidic residues" evidence="9">
    <location>
        <begin position="940"/>
        <end position="949"/>
    </location>
</feature>
<keyword evidence="7" id="KW-0245">EGF-like domain</keyword>
<dbReference type="GO" id="GO:0016020">
    <property type="term" value="C:membrane"/>
    <property type="evidence" value="ECO:0007669"/>
    <property type="project" value="UniProtKB-SubCell"/>
</dbReference>
<evidence type="ECO:0000256" key="5">
    <source>
        <dbReference type="ARBA" id="ARBA00023157"/>
    </source>
</evidence>
<sequence length="1310" mass="145581">MCEVVVATRCRLRACTERSRHPECLPVVPSLSNLFTSPAPLASLTRLAGRRGRMQGGGRVERLPWRVCGMGEVRRLLNEHVENQQFVSSLESQFYQITYPVQLQRHGKSQGISTRDASKINSNHIRRTSYRIKAFSHVFTVDLELNTQLLSPNLVAHHRMRDRSSNIDHNLEHCYYHGTVKDYSGAIAAFRTCNGLAGIIQLGNETLLVSPMVGGEKLPKHPHFVIESKNTHIRQKCGYQSGYEWDNWVENYNRLSRGRKKKQTRHRYIRDVRTTIKYIETALFLDKKFMEDRNYSRVKAISDALQIANIADLYFKTINTRITITYLETWSGRNLIDLGRNQPISTAVINFYSYVGENLNEFQKDTSHLITGEQFEGGESGMSVPNSVCTSKAAGISVDLNVYEPHLAASTMTHQIGHNIYMSHDDGKQNCYCQDWHGCIMSKTVVGQDNVQPSKFSKCSVDDYHQSLQQIDEASCLLRTPSKYKTNRPGPGGKPTHTHKGRPAQLFQCGNGRVDEGEQCDCGTREECDRIDPCCDPVTCRLKLEADCATGPCCDNCRLRPKGFLCRKAQTECDIPEFCNGLHGSCPMDIYKKTGNKCGNGKGYCFKGVCPTLNNQCEVIWGYGGQASDETCYKQFNVNGVINGNCGRHHNGTYIKCELGNIMCGTLQCQQGMGHPVSPNADQSYSRTIVAMAGQEYECKTVRYEMSDERKGRGDWTLVRDGTACGEKLICVNQTCESLYPYIEPGHCETNNNALECSGHGVCSNVNSCYCTPGWTGVDCSIFDNSSLYTTPYPDATQRTHRPTTTEKNTKNAASNSSGTPGRNTQYVGQQGSDTVYLVVGLVSGMGGVFFAFAFMALCYRRKTTMPKYDAPYLKRPIVKKPPQQHLQPMMGKTEETPIDLGSRITFGNMPSYSRSLDSCREHKLQTMRRSGAPGGGSQSEEEALQSGEDEAVSFIELPSNNLSKIPEKGILKKSYGLLTPAEKEKWGEESQSDNNDVLSQSDNNVDTECQVSDVERTLKSLNGYHEDIIDALKRAASHRSGATSMSSDELHTAHRDSYPRFTPGATAVGGPAEFTRLKASHEKLADSGGEDDQAPPCVPIRIRNLEDLIRQLEHHPSRHMSPSGSEEIRMSETEADRHYRLDSSSCTESQGGRADNGGMGFVYGRYRQPPSSGSGTGSASGRGSDRLGSGGHEFSDGADSHAFTEEDDLERPDAGETADSESDEYSARPPSALLRSASEEALPVTRYEAARFEAASPREPRLYSPPSDAASYHEDQDFPPTEQQNQEPQEVADPNHPLCSQRRYPEYKH</sequence>
<feature type="compositionally biased region" description="Basic and acidic residues" evidence="9">
    <location>
        <begin position="1249"/>
        <end position="1262"/>
    </location>
</feature>
<feature type="domain" description="Peptidase M12B" evidence="13">
    <location>
        <begin position="277"/>
        <end position="481"/>
    </location>
</feature>
<gene>
    <name evidence="14" type="ORF">O3P69_015150</name>
</gene>
<dbReference type="InterPro" id="IPR001762">
    <property type="entry name" value="Disintegrin_dom"/>
</dbReference>
<feature type="domain" description="EGF-like" evidence="11">
    <location>
        <begin position="744"/>
        <end position="781"/>
    </location>
</feature>
<dbReference type="EMBL" id="JARAKH010000039">
    <property type="protein sequence ID" value="KAK8381933.1"/>
    <property type="molecule type" value="Genomic_DNA"/>
</dbReference>
<dbReference type="GO" id="GO:0046872">
    <property type="term" value="F:metal ion binding"/>
    <property type="evidence" value="ECO:0007669"/>
    <property type="project" value="UniProtKB-KW"/>
</dbReference>
<dbReference type="SUPFAM" id="SSF57552">
    <property type="entry name" value="Blood coagulation inhibitor (disintegrin)"/>
    <property type="match status" value="1"/>
</dbReference>
<dbReference type="InterPro" id="IPR024079">
    <property type="entry name" value="MetalloPept_cat_dom_sf"/>
</dbReference>
<feature type="compositionally biased region" description="Basic and acidic residues" evidence="9">
    <location>
        <begin position="1127"/>
        <end position="1142"/>
    </location>
</feature>
<dbReference type="Pfam" id="PF08516">
    <property type="entry name" value="ADAM_CR"/>
    <property type="match status" value="1"/>
</dbReference>
<dbReference type="GO" id="GO:0006508">
    <property type="term" value="P:proteolysis"/>
    <property type="evidence" value="ECO:0007669"/>
    <property type="project" value="InterPro"/>
</dbReference>
<feature type="transmembrane region" description="Helical" evidence="10">
    <location>
        <begin position="836"/>
        <end position="860"/>
    </location>
</feature>
<dbReference type="PANTHER" id="PTHR11905:SF237">
    <property type="entry name" value="MIND-MELD, ISOFORM J"/>
    <property type="match status" value="1"/>
</dbReference>
<feature type="compositionally biased region" description="Polar residues" evidence="9">
    <location>
        <begin position="811"/>
        <end position="827"/>
    </location>
</feature>
<evidence type="ECO:0000256" key="7">
    <source>
        <dbReference type="PROSITE-ProRule" id="PRU00076"/>
    </source>
</evidence>
<dbReference type="FunFam" id="3.40.390.10:FF:000002">
    <property type="entry name" value="Disintegrin and metalloproteinase domain-containing protein 22"/>
    <property type="match status" value="1"/>
</dbReference>
<accession>A0AAW0T3V6</accession>
<dbReference type="PROSITE" id="PS00427">
    <property type="entry name" value="DISINTEGRIN_1"/>
    <property type="match status" value="1"/>
</dbReference>
<dbReference type="InterPro" id="IPR000742">
    <property type="entry name" value="EGF"/>
</dbReference>
<feature type="domain" description="Disintegrin" evidence="12">
    <location>
        <begin position="506"/>
        <end position="594"/>
    </location>
</feature>
<organism evidence="14 15">
    <name type="scientific">Scylla paramamosain</name>
    <name type="common">Mud crab</name>
    <dbReference type="NCBI Taxonomy" id="85552"/>
    <lineage>
        <taxon>Eukaryota</taxon>
        <taxon>Metazoa</taxon>
        <taxon>Ecdysozoa</taxon>
        <taxon>Arthropoda</taxon>
        <taxon>Crustacea</taxon>
        <taxon>Multicrustacea</taxon>
        <taxon>Malacostraca</taxon>
        <taxon>Eumalacostraca</taxon>
        <taxon>Eucarida</taxon>
        <taxon>Decapoda</taxon>
        <taxon>Pleocyemata</taxon>
        <taxon>Brachyura</taxon>
        <taxon>Eubrachyura</taxon>
        <taxon>Portunoidea</taxon>
        <taxon>Portunidae</taxon>
        <taxon>Portuninae</taxon>
        <taxon>Scylla</taxon>
    </lineage>
</organism>
<dbReference type="PROSITE" id="PS50214">
    <property type="entry name" value="DISINTEGRIN_2"/>
    <property type="match status" value="1"/>
</dbReference>
<dbReference type="PROSITE" id="PS01186">
    <property type="entry name" value="EGF_2"/>
    <property type="match status" value="1"/>
</dbReference>
<comment type="subcellular location">
    <subcellularLocation>
        <location evidence="1">Membrane</location>
        <topology evidence="1">Single-pass type I membrane protein</topology>
    </subcellularLocation>
</comment>
<feature type="disulfide bond" evidence="6">
    <location>
        <begin position="566"/>
        <end position="586"/>
    </location>
</feature>
<dbReference type="Proteomes" id="UP001487740">
    <property type="component" value="Unassembled WGS sequence"/>
</dbReference>
<dbReference type="GO" id="GO:0004222">
    <property type="term" value="F:metalloendopeptidase activity"/>
    <property type="evidence" value="ECO:0007669"/>
    <property type="project" value="InterPro"/>
</dbReference>
<dbReference type="InterPro" id="IPR034027">
    <property type="entry name" value="Reprolysin_adamalysin"/>
</dbReference>
<dbReference type="Gene3D" id="4.10.70.10">
    <property type="entry name" value="Disintegrin domain"/>
    <property type="match status" value="1"/>
</dbReference>
<dbReference type="PROSITE" id="PS50026">
    <property type="entry name" value="EGF_3"/>
    <property type="match status" value="1"/>
</dbReference>
<dbReference type="PROSITE" id="PS50215">
    <property type="entry name" value="ADAM_MEPRO"/>
    <property type="match status" value="1"/>
</dbReference>
<evidence type="ECO:0000259" key="11">
    <source>
        <dbReference type="PROSITE" id="PS50026"/>
    </source>
</evidence>
<feature type="binding site" evidence="8">
    <location>
        <position position="414"/>
    </location>
    <ligand>
        <name>Zn(2+)</name>
        <dbReference type="ChEBI" id="CHEBI:29105"/>
        <note>catalytic</note>
    </ligand>
</feature>
<keyword evidence="3 10" id="KW-1133">Transmembrane helix</keyword>
<keyword evidence="2 10" id="KW-0812">Transmembrane</keyword>
<dbReference type="InterPro" id="IPR018358">
    <property type="entry name" value="Disintegrin_CS"/>
</dbReference>
<comment type="caution">
    <text evidence="14">The sequence shown here is derived from an EMBL/GenBank/DDBJ whole genome shotgun (WGS) entry which is preliminary data.</text>
</comment>
<keyword evidence="4 10" id="KW-0472">Membrane</keyword>
<dbReference type="FunFam" id="4.10.70.10:FF:000001">
    <property type="entry name" value="Disintegrin and metalloproteinase domain-containing protein 22"/>
    <property type="match status" value="1"/>
</dbReference>
<evidence type="ECO:0000313" key="14">
    <source>
        <dbReference type="EMBL" id="KAK8381933.1"/>
    </source>
</evidence>
<feature type="binding site" evidence="8">
    <location>
        <position position="424"/>
    </location>
    <ligand>
        <name>Zn(2+)</name>
        <dbReference type="ChEBI" id="CHEBI:29105"/>
        <note>catalytic</note>
    </ligand>
</feature>
<keyword evidence="15" id="KW-1185">Reference proteome</keyword>
<dbReference type="CDD" id="cd04269">
    <property type="entry name" value="ZnMc_adamalysin_II_like"/>
    <property type="match status" value="1"/>
</dbReference>
<proteinExistence type="predicted"/>
<protein>
    <submittedName>
        <fullName evidence="14">Uncharacterized protein</fullName>
    </submittedName>
</protein>
<dbReference type="InterPro" id="IPR002870">
    <property type="entry name" value="Peptidase_M12B_N"/>
</dbReference>
<evidence type="ECO:0000256" key="3">
    <source>
        <dbReference type="ARBA" id="ARBA00022989"/>
    </source>
</evidence>
<reference evidence="14 15" key="1">
    <citation type="submission" date="2023-03" db="EMBL/GenBank/DDBJ databases">
        <title>High-quality genome of Scylla paramamosain provides insights in environmental adaptation.</title>
        <authorList>
            <person name="Zhang L."/>
        </authorList>
    </citation>
    <scope>NUCLEOTIDE SEQUENCE [LARGE SCALE GENOMIC DNA]</scope>
    <source>
        <strain evidence="14">LZ_2023a</strain>
        <tissue evidence="14">Muscle</tissue>
    </source>
</reference>
<dbReference type="Gene3D" id="2.10.25.10">
    <property type="entry name" value="Laminin"/>
    <property type="match status" value="1"/>
</dbReference>
<evidence type="ECO:0000256" key="1">
    <source>
        <dbReference type="ARBA" id="ARBA00004479"/>
    </source>
</evidence>
<evidence type="ECO:0000313" key="15">
    <source>
        <dbReference type="Proteomes" id="UP001487740"/>
    </source>
</evidence>
<dbReference type="InterPro" id="IPR006586">
    <property type="entry name" value="ADAM_Cys-rich"/>
</dbReference>
<dbReference type="SUPFAM" id="SSF55486">
    <property type="entry name" value="Metalloproteases ('zincins'), catalytic domain"/>
    <property type="match status" value="1"/>
</dbReference>
<dbReference type="PANTHER" id="PTHR11905">
    <property type="entry name" value="ADAM A DISINTEGRIN AND METALLOPROTEASE DOMAIN"/>
    <property type="match status" value="1"/>
</dbReference>
<dbReference type="Pfam" id="PF01421">
    <property type="entry name" value="Reprolysin"/>
    <property type="match status" value="1"/>
</dbReference>
<keyword evidence="5 7" id="KW-1015">Disulfide bond</keyword>
<dbReference type="PRINTS" id="PR00289">
    <property type="entry name" value="DISINTEGRIN"/>
</dbReference>
<evidence type="ECO:0000256" key="4">
    <source>
        <dbReference type="ARBA" id="ARBA00023136"/>
    </source>
</evidence>
<feature type="compositionally biased region" description="Basic and acidic residues" evidence="9">
    <location>
        <begin position="1194"/>
        <end position="1205"/>
    </location>
</feature>
<dbReference type="SMART" id="SM00050">
    <property type="entry name" value="DISIN"/>
    <property type="match status" value="1"/>
</dbReference>
<dbReference type="PROSITE" id="PS00022">
    <property type="entry name" value="EGF_1"/>
    <property type="match status" value="1"/>
</dbReference>
<feature type="binding site" evidence="8">
    <location>
        <position position="418"/>
    </location>
    <ligand>
        <name>Zn(2+)</name>
        <dbReference type="ChEBI" id="CHEBI:29105"/>
        <note>catalytic</note>
    </ligand>
</feature>
<evidence type="ECO:0000256" key="8">
    <source>
        <dbReference type="PROSITE-ProRule" id="PRU00276"/>
    </source>
</evidence>
<keyword evidence="8" id="KW-0862">Zinc</keyword>
<evidence type="ECO:0000259" key="13">
    <source>
        <dbReference type="PROSITE" id="PS50215"/>
    </source>
</evidence>
<feature type="region of interest" description="Disordered" evidence="9">
    <location>
        <begin position="793"/>
        <end position="827"/>
    </location>
</feature>
<feature type="region of interest" description="Disordered" evidence="9">
    <location>
        <begin position="927"/>
        <end position="949"/>
    </location>
</feature>
<dbReference type="Pfam" id="PF01562">
    <property type="entry name" value="Pep_M12B_propep"/>
    <property type="match status" value="1"/>
</dbReference>
<dbReference type="Gene3D" id="3.40.390.10">
    <property type="entry name" value="Collagenase (Catalytic Domain)"/>
    <property type="match status" value="1"/>
</dbReference>
<feature type="compositionally biased region" description="Acidic residues" evidence="9">
    <location>
        <begin position="1206"/>
        <end position="1225"/>
    </location>
</feature>
<evidence type="ECO:0000256" key="9">
    <source>
        <dbReference type="SAM" id="MobiDB-lite"/>
    </source>
</evidence>
<name>A0AAW0T3V6_SCYPA</name>
<comment type="caution">
    <text evidence="7">Lacks conserved residue(s) required for the propagation of feature annotation.</text>
</comment>
<dbReference type="InterPro" id="IPR036436">
    <property type="entry name" value="Disintegrin_dom_sf"/>
</dbReference>
<feature type="disulfide bond" evidence="7">
    <location>
        <begin position="771"/>
        <end position="780"/>
    </location>
</feature>
<dbReference type="SMART" id="SM00608">
    <property type="entry name" value="ACR"/>
    <property type="match status" value="1"/>
</dbReference>
<evidence type="ECO:0000256" key="6">
    <source>
        <dbReference type="PROSITE-ProRule" id="PRU00068"/>
    </source>
</evidence>
<dbReference type="Pfam" id="PF00200">
    <property type="entry name" value="Disintegrin"/>
    <property type="match status" value="1"/>
</dbReference>
<dbReference type="InterPro" id="IPR001590">
    <property type="entry name" value="Peptidase_M12B"/>
</dbReference>
<keyword evidence="8" id="KW-0479">Metal-binding</keyword>
<feature type="region of interest" description="Disordered" evidence="9">
    <location>
        <begin position="1114"/>
        <end position="1310"/>
    </location>
</feature>